<dbReference type="InterPro" id="IPR013149">
    <property type="entry name" value="ADH-like_C"/>
</dbReference>
<dbReference type="PROSITE" id="PS00059">
    <property type="entry name" value="ADH_ZINC"/>
    <property type="match status" value="1"/>
</dbReference>
<dbReference type="OrthoDB" id="3941538at2759"/>
<dbReference type="InterPro" id="IPR011032">
    <property type="entry name" value="GroES-like_sf"/>
</dbReference>
<name>A0A8H4IZ62_9PEZI</name>
<keyword evidence="3 7" id="KW-0479">Metal-binding</keyword>
<proteinExistence type="inferred from homology"/>
<evidence type="ECO:0000256" key="1">
    <source>
        <dbReference type="ARBA" id="ARBA00001947"/>
    </source>
</evidence>
<evidence type="ECO:0000256" key="2">
    <source>
        <dbReference type="ARBA" id="ARBA00008072"/>
    </source>
</evidence>
<sequence length="384" mass="40917">MAVNGTMRGVLWEGITYQMSVVDLPIPTIQEPTDVIVRMTAAALCGTDLHVYRGLYGSPEVPWVMGHEGMGYIQEAGNAVSALSIGDYVVIPDQGSPGHLALEPTTGSGFGLGTVYGDGSGCQCEYVRVPFADDSLIPVPTSSTNNNNNTNATTADNLDYLFLSDIFATGWAALDYANFEPGETVAIFGAGPVGLLSAYSAILRGASQVYAVDHVQERLDLAASIGAVPINFAESDPVEQILRYEPGGVVRSVDCVGFDQALNSNLEFEQDVVIRNMVAVTRVQGGIGAVGVLSAVPDTPGTPRGSVIAPNITFPISDFFDKGLSFRGGGVDPKPYAPQLTELIASGKAHPGFIVSREIGIEEVPEYYERFDRREEVKVMIRFP</sequence>
<dbReference type="Proteomes" id="UP000572817">
    <property type="component" value="Unassembled WGS sequence"/>
</dbReference>
<keyword evidence="11" id="KW-1185">Reference proteome</keyword>
<dbReference type="EMBL" id="WWBZ02000016">
    <property type="protein sequence ID" value="KAF4309884.1"/>
    <property type="molecule type" value="Genomic_DNA"/>
</dbReference>
<evidence type="ECO:0000313" key="10">
    <source>
        <dbReference type="EMBL" id="KAF4309884.1"/>
    </source>
</evidence>
<comment type="similarity">
    <text evidence="2 7">Belongs to the zinc-containing alcohol dehydrogenase family.</text>
</comment>
<dbReference type="CDD" id="cd08282">
    <property type="entry name" value="PFDH_like"/>
    <property type="match status" value="1"/>
</dbReference>
<gene>
    <name evidence="10" type="ORF">GTA08_BOTSDO03129</name>
</gene>
<evidence type="ECO:0000259" key="8">
    <source>
        <dbReference type="Pfam" id="PF00107"/>
    </source>
</evidence>
<dbReference type="SUPFAM" id="SSF51735">
    <property type="entry name" value="NAD(P)-binding Rossmann-fold domains"/>
    <property type="match status" value="1"/>
</dbReference>
<dbReference type="GO" id="GO:0008270">
    <property type="term" value="F:zinc ion binding"/>
    <property type="evidence" value="ECO:0007669"/>
    <property type="project" value="InterPro"/>
</dbReference>
<dbReference type="SUPFAM" id="SSF50129">
    <property type="entry name" value="GroES-like"/>
    <property type="match status" value="1"/>
</dbReference>
<keyword evidence="5" id="KW-0560">Oxidoreductase</keyword>
<reference evidence="10" key="1">
    <citation type="submission" date="2020-04" db="EMBL/GenBank/DDBJ databases">
        <title>Genome Assembly and Annotation of Botryosphaeria dothidea sdau 11-99, a Latent Pathogen of Apple Fruit Ring Rot in China.</title>
        <authorList>
            <person name="Yu C."/>
            <person name="Diao Y."/>
            <person name="Lu Q."/>
            <person name="Zhao J."/>
            <person name="Cui S."/>
            <person name="Peng C."/>
            <person name="He B."/>
            <person name="Liu H."/>
        </authorList>
    </citation>
    <scope>NUCLEOTIDE SEQUENCE [LARGE SCALE GENOMIC DNA]</scope>
    <source>
        <strain evidence="10">Sdau11-99</strain>
    </source>
</reference>
<dbReference type="PANTHER" id="PTHR42813:SF3">
    <property type="entry name" value="GLUTATHIONE-INDEPENDENT FORMALDEHYDE DEHYDROGENASE"/>
    <property type="match status" value="1"/>
</dbReference>
<feature type="domain" description="Alcohol dehydrogenase-like C-terminal" evidence="8">
    <location>
        <begin position="192"/>
        <end position="267"/>
    </location>
</feature>
<feature type="domain" description="Alcohol dehydrogenase-like N-terminal" evidence="9">
    <location>
        <begin position="32"/>
        <end position="140"/>
    </location>
</feature>
<evidence type="ECO:0000256" key="6">
    <source>
        <dbReference type="ARBA" id="ARBA00023027"/>
    </source>
</evidence>
<keyword evidence="6" id="KW-0520">NAD</keyword>
<comment type="cofactor">
    <cofactor evidence="1 7">
        <name>Zn(2+)</name>
        <dbReference type="ChEBI" id="CHEBI:29105"/>
    </cofactor>
</comment>
<evidence type="ECO:0000256" key="5">
    <source>
        <dbReference type="ARBA" id="ARBA00023002"/>
    </source>
</evidence>
<dbReference type="GO" id="GO:0016491">
    <property type="term" value="F:oxidoreductase activity"/>
    <property type="evidence" value="ECO:0007669"/>
    <property type="project" value="UniProtKB-KW"/>
</dbReference>
<dbReference type="Gene3D" id="3.90.180.10">
    <property type="entry name" value="Medium-chain alcohol dehydrogenases, catalytic domain"/>
    <property type="match status" value="1"/>
</dbReference>
<dbReference type="PANTHER" id="PTHR42813">
    <property type="entry name" value="ZINC-TYPE ALCOHOL DEHYDROGENASE-LIKE"/>
    <property type="match status" value="1"/>
</dbReference>
<comment type="caution">
    <text evidence="10">The sequence shown here is derived from an EMBL/GenBank/DDBJ whole genome shotgun (WGS) entry which is preliminary data.</text>
</comment>
<organism evidence="10 11">
    <name type="scientific">Botryosphaeria dothidea</name>
    <dbReference type="NCBI Taxonomy" id="55169"/>
    <lineage>
        <taxon>Eukaryota</taxon>
        <taxon>Fungi</taxon>
        <taxon>Dikarya</taxon>
        <taxon>Ascomycota</taxon>
        <taxon>Pezizomycotina</taxon>
        <taxon>Dothideomycetes</taxon>
        <taxon>Dothideomycetes incertae sedis</taxon>
        <taxon>Botryosphaeriales</taxon>
        <taxon>Botryosphaeriaceae</taxon>
        <taxon>Botryosphaeria</taxon>
    </lineage>
</organism>
<dbReference type="InterPro" id="IPR013154">
    <property type="entry name" value="ADH-like_N"/>
</dbReference>
<evidence type="ECO:0000256" key="4">
    <source>
        <dbReference type="ARBA" id="ARBA00022833"/>
    </source>
</evidence>
<dbReference type="InterPro" id="IPR002328">
    <property type="entry name" value="ADH_Zn_CS"/>
</dbReference>
<dbReference type="AlphaFoldDB" id="A0A8H4IZ62"/>
<dbReference type="Gene3D" id="3.40.50.720">
    <property type="entry name" value="NAD(P)-binding Rossmann-like Domain"/>
    <property type="match status" value="1"/>
</dbReference>
<dbReference type="InterPro" id="IPR036291">
    <property type="entry name" value="NAD(P)-bd_dom_sf"/>
</dbReference>
<dbReference type="Pfam" id="PF00107">
    <property type="entry name" value="ADH_zinc_N"/>
    <property type="match status" value="1"/>
</dbReference>
<evidence type="ECO:0000259" key="9">
    <source>
        <dbReference type="Pfam" id="PF08240"/>
    </source>
</evidence>
<protein>
    <submittedName>
        <fullName evidence="10">Alcohol dehydrogenase superfamily zinc-containing</fullName>
    </submittedName>
</protein>
<evidence type="ECO:0000256" key="7">
    <source>
        <dbReference type="RuleBase" id="RU361277"/>
    </source>
</evidence>
<keyword evidence="4 7" id="KW-0862">Zinc</keyword>
<accession>A0A8H4IZ62</accession>
<evidence type="ECO:0000256" key="3">
    <source>
        <dbReference type="ARBA" id="ARBA00022723"/>
    </source>
</evidence>
<dbReference type="Pfam" id="PF08240">
    <property type="entry name" value="ADH_N"/>
    <property type="match status" value="1"/>
</dbReference>
<evidence type="ECO:0000313" key="11">
    <source>
        <dbReference type="Proteomes" id="UP000572817"/>
    </source>
</evidence>